<dbReference type="SUPFAM" id="SSF53474">
    <property type="entry name" value="alpha/beta-Hydrolases"/>
    <property type="match status" value="1"/>
</dbReference>
<feature type="domain" description="Serine aminopeptidase S33" evidence="1">
    <location>
        <begin position="26"/>
        <end position="266"/>
    </location>
</feature>
<dbReference type="AlphaFoldDB" id="A0A2W5QGH0"/>
<dbReference type="EMBL" id="QFPP01000014">
    <property type="protein sequence ID" value="PZQ77611.1"/>
    <property type="molecule type" value="Genomic_DNA"/>
</dbReference>
<name>A0A2W5QGH0_VARPD</name>
<dbReference type="InterPro" id="IPR051044">
    <property type="entry name" value="MAG_DAG_Lipase"/>
</dbReference>
<gene>
    <name evidence="2" type="ORF">DI563_03055</name>
</gene>
<organism evidence="2 3">
    <name type="scientific">Variovorax paradoxus</name>
    <dbReference type="NCBI Taxonomy" id="34073"/>
    <lineage>
        <taxon>Bacteria</taxon>
        <taxon>Pseudomonadati</taxon>
        <taxon>Pseudomonadota</taxon>
        <taxon>Betaproteobacteria</taxon>
        <taxon>Burkholderiales</taxon>
        <taxon>Comamonadaceae</taxon>
        <taxon>Variovorax</taxon>
    </lineage>
</organism>
<comment type="caution">
    <text evidence="2">The sequence shown here is derived from an EMBL/GenBank/DDBJ whole genome shotgun (WGS) entry which is preliminary data.</text>
</comment>
<dbReference type="InterPro" id="IPR022742">
    <property type="entry name" value="Hydrolase_4"/>
</dbReference>
<evidence type="ECO:0000259" key="1">
    <source>
        <dbReference type="Pfam" id="PF12146"/>
    </source>
</evidence>
<protein>
    <submittedName>
        <fullName evidence="2">Alpha/beta hydrolase</fullName>
    </submittedName>
</protein>
<dbReference type="Gene3D" id="3.40.50.1820">
    <property type="entry name" value="alpha/beta hydrolase"/>
    <property type="match status" value="1"/>
</dbReference>
<proteinExistence type="predicted"/>
<dbReference type="Pfam" id="PF12146">
    <property type="entry name" value="Hydrolase_4"/>
    <property type="match status" value="1"/>
</dbReference>
<sequence length="289" mass="31383">MKEDSIEFNSRDGIRIQAWRWAPEGTPRGVVQVQHGLGEHGGRYRRFGEALTAAGYLVYAPDGRGSGRTALGRYGHWGRDGWPGWVDDLVQLNHRIRQDHPGLKLALVGHSMGSFATQQFLLDHSNDVDAAVLLGSTEVSGIVAMMTAPGPVDLSTLNQGFEQRTGFEWLSRDAAEVDRYCADPACGFVPEPFTGIETLARAADPAVLAGIRADLPILILSGDADPIAGGGAALQVVAQRYRDAGVRDVELTLYPQARHELLNETNRDEVTARIVGFLDRTIGRDADSK</sequence>
<dbReference type="GO" id="GO:0016787">
    <property type="term" value="F:hydrolase activity"/>
    <property type="evidence" value="ECO:0007669"/>
    <property type="project" value="UniProtKB-KW"/>
</dbReference>
<keyword evidence="2" id="KW-0378">Hydrolase</keyword>
<evidence type="ECO:0000313" key="3">
    <source>
        <dbReference type="Proteomes" id="UP000249135"/>
    </source>
</evidence>
<dbReference type="Proteomes" id="UP000249135">
    <property type="component" value="Unassembled WGS sequence"/>
</dbReference>
<dbReference type="PANTHER" id="PTHR11614">
    <property type="entry name" value="PHOSPHOLIPASE-RELATED"/>
    <property type="match status" value="1"/>
</dbReference>
<dbReference type="InterPro" id="IPR029058">
    <property type="entry name" value="AB_hydrolase_fold"/>
</dbReference>
<accession>A0A2W5QGH0</accession>
<evidence type="ECO:0000313" key="2">
    <source>
        <dbReference type="EMBL" id="PZQ77611.1"/>
    </source>
</evidence>
<reference evidence="2 3" key="1">
    <citation type="submission" date="2017-08" db="EMBL/GenBank/DDBJ databases">
        <title>Infants hospitalized years apart are colonized by the same room-sourced microbial strains.</title>
        <authorList>
            <person name="Brooks B."/>
            <person name="Olm M.R."/>
            <person name="Firek B.A."/>
            <person name="Baker R."/>
            <person name="Thomas B.C."/>
            <person name="Morowitz M.J."/>
            <person name="Banfield J.F."/>
        </authorList>
    </citation>
    <scope>NUCLEOTIDE SEQUENCE [LARGE SCALE GENOMIC DNA]</scope>
    <source>
        <strain evidence="2">S2_005_003_R2_41</strain>
    </source>
</reference>